<proteinExistence type="predicted"/>
<reference evidence="2" key="1">
    <citation type="journal article" date="2023" name="G3 (Bethesda)">
        <title>Genome assembly and association tests identify interacting loci associated with vigor, precocity, and sex in interspecific pistachio rootstocks.</title>
        <authorList>
            <person name="Palmer W."/>
            <person name="Jacygrad E."/>
            <person name="Sagayaradj S."/>
            <person name="Cavanaugh K."/>
            <person name="Han R."/>
            <person name="Bertier L."/>
            <person name="Beede B."/>
            <person name="Kafkas S."/>
            <person name="Golino D."/>
            <person name="Preece J."/>
            <person name="Michelmore R."/>
        </authorList>
    </citation>
    <scope>NUCLEOTIDE SEQUENCE [LARGE SCALE GENOMIC DNA]</scope>
</reference>
<gene>
    <name evidence="1" type="ORF">Pint_08664</name>
</gene>
<dbReference type="EMBL" id="CM047745">
    <property type="protein sequence ID" value="KAJ0024745.1"/>
    <property type="molecule type" value="Genomic_DNA"/>
</dbReference>
<organism evidence="1 2">
    <name type="scientific">Pistacia integerrima</name>
    <dbReference type="NCBI Taxonomy" id="434235"/>
    <lineage>
        <taxon>Eukaryota</taxon>
        <taxon>Viridiplantae</taxon>
        <taxon>Streptophyta</taxon>
        <taxon>Embryophyta</taxon>
        <taxon>Tracheophyta</taxon>
        <taxon>Spermatophyta</taxon>
        <taxon>Magnoliopsida</taxon>
        <taxon>eudicotyledons</taxon>
        <taxon>Gunneridae</taxon>
        <taxon>Pentapetalae</taxon>
        <taxon>rosids</taxon>
        <taxon>malvids</taxon>
        <taxon>Sapindales</taxon>
        <taxon>Anacardiaceae</taxon>
        <taxon>Pistacia</taxon>
    </lineage>
</organism>
<sequence length="61" mass="6938">MSWIKLAIYLETGSLASCSLYFRVQGQETDGISLETEANLQVNKLFYFPQHLSSPEEVKEP</sequence>
<name>A0ACC0XVF9_9ROSI</name>
<accession>A0ACC0XVF9</accession>
<dbReference type="Proteomes" id="UP001163603">
    <property type="component" value="Chromosome 10"/>
</dbReference>
<protein>
    <submittedName>
        <fullName evidence="1">Uncharacterized protein</fullName>
    </submittedName>
</protein>
<keyword evidence="2" id="KW-1185">Reference proteome</keyword>
<evidence type="ECO:0000313" key="2">
    <source>
        <dbReference type="Proteomes" id="UP001163603"/>
    </source>
</evidence>
<evidence type="ECO:0000313" key="1">
    <source>
        <dbReference type="EMBL" id="KAJ0024745.1"/>
    </source>
</evidence>
<comment type="caution">
    <text evidence="1">The sequence shown here is derived from an EMBL/GenBank/DDBJ whole genome shotgun (WGS) entry which is preliminary data.</text>
</comment>